<gene>
    <name evidence="4" type="primary">GIN1_36</name>
    <name evidence="4" type="ORF">VKT23_018691</name>
</gene>
<dbReference type="InterPro" id="IPR007219">
    <property type="entry name" value="XnlR_reg_dom"/>
</dbReference>
<sequence length="929" mass="103985">MSDSAAFVTKKRRTQNACDDCRKRKSDSANMPGNICSNCIAFQCECTHVLANARKKRGPPKGQPKGTRTIASVVSAILSPSKPYSAPEDPETVKQLLIDLASHIRVIEEELEQLRPLKDKATPSTHADSSPSSSPGPSNDIQLQSSPSKISPSIRYPFAISTSPPVRDGAAEEGLSEMVKRLVFDQQATTRLYGDSGAIGFVKDAIDIHGGKEGTEEEDTAPFGKCASSFTQTALPSQSLRRPEVWTIYPWQLPPDENLPPLEFPSDDLLPSLVDLYFTSTNRFLPLLHRPTFEKNIRQRLHYRDRQFGYVVLTVCAIGARHSSDSRVYYDESRNEFSVGWRWFRQVKMIKSSFTNPPTLYELQLCVAAVMFLQCTSTPEACWILSSLGIRYAQDVGAHRRRAGKPTVERELWKRAFWCLYILDVFVSAFMGRPRATSADDCDADLPIECDDEYWETEDPEQAFKQPSGKPSYMSAWSTFVKLLDIMSIAQRTIYAVRRSDFWTAMGMSGPEWNEKVVSELDSLLNNWVDSIPDHLRWDPNREDPVFFDQSVMLYTSYYWVQMVVHKPFIPKPGSASKLSFPSMAICANAARSCCHVMEVQQKRGFLTMPNVMMALHNSAVVLLLNAWRGKYSQISVDTNKEMMDVYKCMNMIRTYETRWQSGGTYTDVLRELIKITNVHGNSATAPSRPSLKRVRDSEATGHSSGSSNTAQPAQESREIAGSNRVAAAIDSHSPRNVFVPDISQGQAFPNNTFNLPMYSTELGSLPVHESFNPVQGGQSPSAQDAEWMEAMMGMNYPQQSSTYTWPGAGISADPHPVGDTQTHIQQAVPDTIFPLQAMESNGGDMTYAANGGQGHLQESHYIRHIMAESLYNAIHTPQPGQTHINDAQVPGDVQQFENGTNWQDWDKCMANVDQLLYAMNNTAHQDMW</sequence>
<protein>
    <submittedName>
        <fullName evidence="4">Gypsy retrotransposon integrase-like protein 1</fullName>
    </submittedName>
</protein>
<dbReference type="InterPro" id="IPR050987">
    <property type="entry name" value="AtrR-like"/>
</dbReference>
<feature type="compositionally biased region" description="Polar residues" evidence="2">
    <location>
        <begin position="139"/>
        <end position="151"/>
    </location>
</feature>
<accession>A0ABR1ISI3</accession>
<dbReference type="PANTHER" id="PTHR46910:SF38">
    <property type="entry name" value="ZN(2)-C6 FUNGAL-TYPE DOMAIN-CONTAINING PROTEIN"/>
    <property type="match status" value="1"/>
</dbReference>
<dbReference type="Pfam" id="PF04082">
    <property type="entry name" value="Fungal_trans"/>
    <property type="match status" value="1"/>
</dbReference>
<reference evidence="4 5" key="1">
    <citation type="submission" date="2024-01" db="EMBL/GenBank/DDBJ databases">
        <title>A draft genome for the cacao thread blight pathogen Marasmiellus scandens.</title>
        <authorList>
            <person name="Baruah I.K."/>
            <person name="Leung J."/>
            <person name="Bukari Y."/>
            <person name="Amoako-Attah I."/>
            <person name="Meinhardt L.W."/>
            <person name="Bailey B.A."/>
            <person name="Cohen S.P."/>
        </authorList>
    </citation>
    <scope>NUCLEOTIDE SEQUENCE [LARGE SCALE GENOMIC DNA]</scope>
    <source>
        <strain evidence="4 5">GH-19</strain>
    </source>
</reference>
<name>A0ABR1ISI3_9AGAR</name>
<organism evidence="4 5">
    <name type="scientific">Marasmiellus scandens</name>
    <dbReference type="NCBI Taxonomy" id="2682957"/>
    <lineage>
        <taxon>Eukaryota</taxon>
        <taxon>Fungi</taxon>
        <taxon>Dikarya</taxon>
        <taxon>Basidiomycota</taxon>
        <taxon>Agaricomycotina</taxon>
        <taxon>Agaricomycetes</taxon>
        <taxon>Agaricomycetidae</taxon>
        <taxon>Agaricales</taxon>
        <taxon>Marasmiineae</taxon>
        <taxon>Omphalotaceae</taxon>
        <taxon>Marasmiellus</taxon>
    </lineage>
</organism>
<evidence type="ECO:0000256" key="2">
    <source>
        <dbReference type="SAM" id="MobiDB-lite"/>
    </source>
</evidence>
<dbReference type="EMBL" id="JBANRG010000087">
    <property type="protein sequence ID" value="KAK7437250.1"/>
    <property type="molecule type" value="Genomic_DNA"/>
</dbReference>
<dbReference type="PANTHER" id="PTHR46910">
    <property type="entry name" value="TRANSCRIPTION FACTOR PDR1"/>
    <property type="match status" value="1"/>
</dbReference>
<dbReference type="InterPro" id="IPR001138">
    <property type="entry name" value="Zn2Cys6_DnaBD"/>
</dbReference>
<feature type="compositionally biased region" description="Polar residues" evidence="2">
    <location>
        <begin position="701"/>
        <end position="715"/>
    </location>
</feature>
<dbReference type="SMART" id="SM00906">
    <property type="entry name" value="Fungal_trans"/>
    <property type="match status" value="1"/>
</dbReference>
<keyword evidence="5" id="KW-1185">Reference proteome</keyword>
<evidence type="ECO:0000313" key="5">
    <source>
        <dbReference type="Proteomes" id="UP001498398"/>
    </source>
</evidence>
<evidence type="ECO:0000259" key="3">
    <source>
        <dbReference type="SMART" id="SM00906"/>
    </source>
</evidence>
<feature type="domain" description="Xylanolytic transcriptional activator regulatory" evidence="3">
    <location>
        <begin position="382"/>
        <end position="453"/>
    </location>
</feature>
<dbReference type="CDD" id="cd12148">
    <property type="entry name" value="fungal_TF_MHR"/>
    <property type="match status" value="1"/>
</dbReference>
<feature type="region of interest" description="Disordered" evidence="2">
    <location>
        <begin position="115"/>
        <end position="156"/>
    </location>
</feature>
<dbReference type="CDD" id="cd00067">
    <property type="entry name" value="GAL4"/>
    <property type="match status" value="1"/>
</dbReference>
<proteinExistence type="predicted"/>
<feature type="compositionally biased region" description="Low complexity" evidence="2">
    <location>
        <begin position="129"/>
        <end position="138"/>
    </location>
</feature>
<evidence type="ECO:0000313" key="4">
    <source>
        <dbReference type="EMBL" id="KAK7437250.1"/>
    </source>
</evidence>
<dbReference type="Proteomes" id="UP001498398">
    <property type="component" value="Unassembled WGS sequence"/>
</dbReference>
<keyword evidence="1" id="KW-0539">Nucleus</keyword>
<feature type="region of interest" description="Disordered" evidence="2">
    <location>
        <begin position="681"/>
        <end position="720"/>
    </location>
</feature>
<evidence type="ECO:0000256" key="1">
    <source>
        <dbReference type="ARBA" id="ARBA00023242"/>
    </source>
</evidence>
<comment type="caution">
    <text evidence="4">The sequence shown here is derived from an EMBL/GenBank/DDBJ whole genome shotgun (WGS) entry which is preliminary data.</text>
</comment>